<sequence length="335" mass="38434">MGRLNIQQRLQVLRLKKEGRTHAHIKRKLRCSLGTVRRVLKNYRLQKNVNDQPRKPAPSKTVDQDMQIIAAIVDEPFLTLKELKRELGLTLSVSTIAKRLKNLGLISLNNSSNRALTDCMKDARLSFARAHVSWTADRWRSVVFTNESTICCKWDPNKSSRKAVHIWNNPLYIRQLRASGYTTINVLAVITSDGLGPLIRADDSITPEGYVDILNRILLPYLLNGPFPNRGFLLQHDPSPTYTSDEVLECIEAHGVCELRWPPKSEDLNPVQRIWSAMKERICRHRLEEPSADKLWGVVKKHWDLLTKHRKIVTKLYSSVPDRLQDLIKIRGGAF</sequence>
<proteinExistence type="predicted"/>
<protein>
    <submittedName>
        <fullName evidence="1">Uncharacterized protein</fullName>
    </submittedName>
</protein>
<dbReference type="Proteomes" id="UP000805193">
    <property type="component" value="Unassembled WGS sequence"/>
</dbReference>
<dbReference type="EMBL" id="JABSTQ010009650">
    <property type="protein sequence ID" value="KAG0427212.1"/>
    <property type="molecule type" value="Genomic_DNA"/>
</dbReference>
<comment type="caution">
    <text evidence="1">The sequence shown here is derived from an EMBL/GenBank/DDBJ whole genome shotgun (WGS) entry which is preliminary data.</text>
</comment>
<accession>A0AC60Q0R1</accession>
<organism evidence="1 2">
    <name type="scientific">Ixodes persulcatus</name>
    <name type="common">Taiga tick</name>
    <dbReference type="NCBI Taxonomy" id="34615"/>
    <lineage>
        <taxon>Eukaryota</taxon>
        <taxon>Metazoa</taxon>
        <taxon>Ecdysozoa</taxon>
        <taxon>Arthropoda</taxon>
        <taxon>Chelicerata</taxon>
        <taxon>Arachnida</taxon>
        <taxon>Acari</taxon>
        <taxon>Parasitiformes</taxon>
        <taxon>Ixodida</taxon>
        <taxon>Ixodoidea</taxon>
        <taxon>Ixodidae</taxon>
        <taxon>Ixodinae</taxon>
        <taxon>Ixodes</taxon>
    </lineage>
</organism>
<reference evidence="1 2" key="1">
    <citation type="journal article" date="2020" name="Cell">
        <title>Large-Scale Comparative Analyses of Tick Genomes Elucidate Their Genetic Diversity and Vector Capacities.</title>
        <authorList>
            <consortium name="Tick Genome and Microbiome Consortium (TIGMIC)"/>
            <person name="Jia N."/>
            <person name="Wang J."/>
            <person name="Shi W."/>
            <person name="Du L."/>
            <person name="Sun Y."/>
            <person name="Zhan W."/>
            <person name="Jiang J.F."/>
            <person name="Wang Q."/>
            <person name="Zhang B."/>
            <person name="Ji P."/>
            <person name="Bell-Sakyi L."/>
            <person name="Cui X.M."/>
            <person name="Yuan T.T."/>
            <person name="Jiang B.G."/>
            <person name="Yang W.F."/>
            <person name="Lam T.T."/>
            <person name="Chang Q.C."/>
            <person name="Ding S.J."/>
            <person name="Wang X.J."/>
            <person name="Zhu J.G."/>
            <person name="Ruan X.D."/>
            <person name="Zhao L."/>
            <person name="Wei J.T."/>
            <person name="Ye R.Z."/>
            <person name="Que T.C."/>
            <person name="Du C.H."/>
            <person name="Zhou Y.H."/>
            <person name="Cheng J.X."/>
            <person name="Dai P.F."/>
            <person name="Guo W.B."/>
            <person name="Han X.H."/>
            <person name="Huang E.J."/>
            <person name="Li L.F."/>
            <person name="Wei W."/>
            <person name="Gao Y.C."/>
            <person name="Liu J.Z."/>
            <person name="Shao H.Z."/>
            <person name="Wang X."/>
            <person name="Wang C.C."/>
            <person name="Yang T.C."/>
            <person name="Huo Q.B."/>
            <person name="Li W."/>
            <person name="Chen H.Y."/>
            <person name="Chen S.E."/>
            <person name="Zhou L.G."/>
            <person name="Ni X.B."/>
            <person name="Tian J.H."/>
            <person name="Sheng Y."/>
            <person name="Liu T."/>
            <person name="Pan Y.S."/>
            <person name="Xia L.Y."/>
            <person name="Li J."/>
            <person name="Zhao F."/>
            <person name="Cao W.C."/>
        </authorList>
    </citation>
    <scope>NUCLEOTIDE SEQUENCE [LARGE SCALE GENOMIC DNA]</scope>
    <source>
        <strain evidence="1">Iper-2018</strain>
    </source>
</reference>
<evidence type="ECO:0000313" key="2">
    <source>
        <dbReference type="Proteomes" id="UP000805193"/>
    </source>
</evidence>
<name>A0AC60Q0R1_IXOPE</name>
<evidence type="ECO:0000313" key="1">
    <source>
        <dbReference type="EMBL" id="KAG0427212.1"/>
    </source>
</evidence>
<keyword evidence="2" id="KW-1185">Reference proteome</keyword>
<gene>
    <name evidence="1" type="ORF">HPB47_025719</name>
</gene>